<dbReference type="PROSITE" id="PS51352">
    <property type="entry name" value="THIOREDOXIN_2"/>
    <property type="match status" value="1"/>
</dbReference>
<evidence type="ECO:0000256" key="5">
    <source>
        <dbReference type="ARBA" id="ARBA00023157"/>
    </source>
</evidence>
<evidence type="ECO:0000256" key="1">
    <source>
        <dbReference type="ARBA" id="ARBA00013017"/>
    </source>
</evidence>
<protein>
    <recommendedName>
        <fullName evidence="1">thioredoxin-dependent peroxiredoxin</fullName>
        <ecNumber evidence="1">1.11.1.24</ecNumber>
    </recommendedName>
    <alternativeName>
        <fullName evidence="7">Thioredoxin peroxidase</fullName>
    </alternativeName>
</protein>
<evidence type="ECO:0000256" key="9">
    <source>
        <dbReference type="ARBA" id="ARBA00049091"/>
    </source>
</evidence>
<dbReference type="Gene3D" id="3.40.30.10">
    <property type="entry name" value="Glutaredoxin"/>
    <property type="match status" value="1"/>
</dbReference>
<evidence type="ECO:0000256" key="3">
    <source>
        <dbReference type="ARBA" id="ARBA00022862"/>
    </source>
</evidence>
<keyword evidence="3" id="KW-0049">Antioxidant</keyword>
<keyword evidence="4" id="KW-0560">Oxidoreductase</keyword>
<evidence type="ECO:0000256" key="8">
    <source>
        <dbReference type="ARBA" id="ARBA00038489"/>
    </source>
</evidence>
<dbReference type="EC" id="1.11.1.24" evidence="1"/>
<dbReference type="AlphaFoldDB" id="A0A2H2ZNZ8"/>
<gene>
    <name evidence="11" type="ORF">A9Z42_0054840</name>
</gene>
<dbReference type="GO" id="GO:0005737">
    <property type="term" value="C:cytoplasm"/>
    <property type="evidence" value="ECO:0007669"/>
    <property type="project" value="TreeGrafter"/>
</dbReference>
<reference evidence="11 12" key="1">
    <citation type="journal article" date="2015" name="Genome Announc.">
        <title>Genome sequence and annotation of Trichoderma parareesei, the ancestor of the cellulase producer Trichoderma reesei.</title>
        <authorList>
            <person name="Yang D."/>
            <person name="Pomraning K."/>
            <person name="Kopchinskiy A."/>
            <person name="Karimi Aghcheh R."/>
            <person name="Atanasova L."/>
            <person name="Chenthamara K."/>
            <person name="Baker S.E."/>
            <person name="Zhang R."/>
            <person name="Shen Q."/>
            <person name="Freitag M."/>
            <person name="Kubicek C.P."/>
            <person name="Druzhinina I.S."/>
        </authorList>
    </citation>
    <scope>NUCLEOTIDE SEQUENCE [LARGE SCALE GENOMIC DNA]</scope>
    <source>
        <strain evidence="11 12">CBS 125925</strain>
    </source>
</reference>
<dbReference type="EMBL" id="LFMI01000551">
    <property type="protein sequence ID" value="OTA04890.1"/>
    <property type="molecule type" value="Genomic_DNA"/>
</dbReference>
<name>A0A2H2ZNZ8_TRIPA</name>
<dbReference type="PANTHER" id="PTHR42801">
    <property type="entry name" value="THIOREDOXIN-DEPENDENT PEROXIDE REDUCTASE"/>
    <property type="match status" value="1"/>
</dbReference>
<dbReference type="InterPro" id="IPR036249">
    <property type="entry name" value="Thioredoxin-like_sf"/>
</dbReference>
<sequence length="216" mass="23632">MATLAAQLSTLAEGVKQNAPAPIANTITESIANLKKTFDRSAVIKPGTPLPSFKLPNALGKDVTSEDLLAKGGPILITFYRGDWCPFCNLALRSLQQHLDQFHAKNVTVVAISPELPNTSLTTTEKNELKFEVLSDVGNKFARQLGICWEQPESVKPVFDAFSIDLKARNGDESYALPVPTTLLVDSKGIVRNVHTDPDYMQRLEPSTALEWVDAL</sequence>
<dbReference type="PANTHER" id="PTHR42801:SF7">
    <property type="entry name" value="SLL1159 PROTEIN"/>
    <property type="match status" value="1"/>
</dbReference>
<keyword evidence="2" id="KW-0575">Peroxidase</keyword>
<dbReference type="CDD" id="cd02970">
    <property type="entry name" value="PRX_like2"/>
    <property type="match status" value="1"/>
</dbReference>
<dbReference type="OrthoDB" id="338622at2759"/>
<comment type="similarity">
    <text evidence="8">Belongs to the peroxiredoxin family. BCP/PrxQ subfamily.</text>
</comment>
<evidence type="ECO:0000256" key="7">
    <source>
        <dbReference type="ARBA" id="ARBA00032824"/>
    </source>
</evidence>
<evidence type="ECO:0000256" key="6">
    <source>
        <dbReference type="ARBA" id="ARBA00023284"/>
    </source>
</evidence>
<proteinExistence type="inferred from homology"/>
<dbReference type="SUPFAM" id="SSF52833">
    <property type="entry name" value="Thioredoxin-like"/>
    <property type="match status" value="1"/>
</dbReference>
<dbReference type="InterPro" id="IPR013766">
    <property type="entry name" value="Thioredoxin_domain"/>
</dbReference>
<dbReference type="GO" id="GO:0008379">
    <property type="term" value="F:thioredoxin peroxidase activity"/>
    <property type="evidence" value="ECO:0007669"/>
    <property type="project" value="TreeGrafter"/>
</dbReference>
<keyword evidence="12" id="KW-1185">Reference proteome</keyword>
<organism evidence="11 12">
    <name type="scientific">Trichoderma parareesei</name>
    <name type="common">Filamentous fungus</name>
    <dbReference type="NCBI Taxonomy" id="858221"/>
    <lineage>
        <taxon>Eukaryota</taxon>
        <taxon>Fungi</taxon>
        <taxon>Dikarya</taxon>
        <taxon>Ascomycota</taxon>
        <taxon>Pezizomycotina</taxon>
        <taxon>Sordariomycetes</taxon>
        <taxon>Hypocreomycetidae</taxon>
        <taxon>Hypocreales</taxon>
        <taxon>Hypocreaceae</taxon>
        <taxon>Trichoderma</taxon>
    </lineage>
</organism>
<keyword evidence="6" id="KW-0676">Redox-active center</keyword>
<accession>A0A2H2ZNZ8</accession>
<feature type="domain" description="Thioredoxin" evidence="10">
    <location>
        <begin position="44"/>
        <end position="216"/>
    </location>
</feature>
<evidence type="ECO:0000313" key="12">
    <source>
        <dbReference type="Proteomes" id="UP000219286"/>
    </source>
</evidence>
<keyword evidence="5" id="KW-1015">Disulfide bond</keyword>
<comment type="caution">
    <text evidence="11">The sequence shown here is derived from an EMBL/GenBank/DDBJ whole genome shotgun (WGS) entry which is preliminary data.</text>
</comment>
<dbReference type="GO" id="GO:0045454">
    <property type="term" value="P:cell redox homeostasis"/>
    <property type="evidence" value="ECO:0007669"/>
    <property type="project" value="TreeGrafter"/>
</dbReference>
<dbReference type="InterPro" id="IPR050924">
    <property type="entry name" value="Peroxiredoxin_BCP/PrxQ"/>
</dbReference>
<dbReference type="Pfam" id="PF00578">
    <property type="entry name" value="AhpC-TSA"/>
    <property type="match status" value="1"/>
</dbReference>
<comment type="catalytic activity">
    <reaction evidence="9">
        <text>a hydroperoxide + [thioredoxin]-dithiol = an alcohol + [thioredoxin]-disulfide + H2O</text>
        <dbReference type="Rhea" id="RHEA:62620"/>
        <dbReference type="Rhea" id="RHEA-COMP:10698"/>
        <dbReference type="Rhea" id="RHEA-COMP:10700"/>
        <dbReference type="ChEBI" id="CHEBI:15377"/>
        <dbReference type="ChEBI" id="CHEBI:29950"/>
        <dbReference type="ChEBI" id="CHEBI:30879"/>
        <dbReference type="ChEBI" id="CHEBI:35924"/>
        <dbReference type="ChEBI" id="CHEBI:50058"/>
        <dbReference type="EC" id="1.11.1.24"/>
    </reaction>
</comment>
<evidence type="ECO:0000256" key="4">
    <source>
        <dbReference type="ARBA" id="ARBA00023002"/>
    </source>
</evidence>
<dbReference type="Proteomes" id="UP000219286">
    <property type="component" value="Unassembled WGS sequence"/>
</dbReference>
<dbReference type="GO" id="GO:0034599">
    <property type="term" value="P:cellular response to oxidative stress"/>
    <property type="evidence" value="ECO:0007669"/>
    <property type="project" value="TreeGrafter"/>
</dbReference>
<evidence type="ECO:0000259" key="10">
    <source>
        <dbReference type="PROSITE" id="PS51352"/>
    </source>
</evidence>
<evidence type="ECO:0000313" key="11">
    <source>
        <dbReference type="EMBL" id="OTA04890.1"/>
    </source>
</evidence>
<dbReference type="InterPro" id="IPR000866">
    <property type="entry name" value="AhpC/TSA"/>
</dbReference>
<evidence type="ECO:0000256" key="2">
    <source>
        <dbReference type="ARBA" id="ARBA00022559"/>
    </source>
</evidence>